<sequence>MLVLYPQKLRNTYQNMIQDCNSNTDNNLGENGDTSEPELIYRKYSNYTNPNRHSHERDPLPRIRIAIHSSKLVTAECVQICPTRGAKLSKWDLNQEAIVDSPAVTILQ</sequence>
<organism evidence="1 2">
    <name type="scientific">Euphydryas editha</name>
    <name type="common">Edith's checkerspot</name>
    <dbReference type="NCBI Taxonomy" id="104508"/>
    <lineage>
        <taxon>Eukaryota</taxon>
        <taxon>Metazoa</taxon>
        <taxon>Ecdysozoa</taxon>
        <taxon>Arthropoda</taxon>
        <taxon>Hexapoda</taxon>
        <taxon>Insecta</taxon>
        <taxon>Pterygota</taxon>
        <taxon>Neoptera</taxon>
        <taxon>Endopterygota</taxon>
        <taxon>Lepidoptera</taxon>
        <taxon>Glossata</taxon>
        <taxon>Ditrysia</taxon>
        <taxon>Papilionoidea</taxon>
        <taxon>Nymphalidae</taxon>
        <taxon>Nymphalinae</taxon>
        <taxon>Euphydryas</taxon>
    </lineage>
</organism>
<proteinExistence type="predicted"/>
<name>A0AAU9URA6_EUPED</name>
<protein>
    <submittedName>
        <fullName evidence="1">Uncharacterized protein</fullName>
    </submittedName>
</protein>
<reference evidence="1" key="1">
    <citation type="submission" date="2022-03" db="EMBL/GenBank/DDBJ databases">
        <authorList>
            <person name="Tunstrom K."/>
        </authorList>
    </citation>
    <scope>NUCLEOTIDE SEQUENCE</scope>
</reference>
<accession>A0AAU9URA6</accession>
<keyword evidence="2" id="KW-1185">Reference proteome</keyword>
<comment type="caution">
    <text evidence="1">The sequence shown here is derived from an EMBL/GenBank/DDBJ whole genome shotgun (WGS) entry which is preliminary data.</text>
</comment>
<gene>
    <name evidence="1" type="ORF">EEDITHA_LOCUS16761</name>
</gene>
<evidence type="ECO:0000313" key="2">
    <source>
        <dbReference type="Proteomes" id="UP001153954"/>
    </source>
</evidence>
<dbReference type="Proteomes" id="UP001153954">
    <property type="component" value="Unassembled WGS sequence"/>
</dbReference>
<dbReference type="AlphaFoldDB" id="A0AAU9URA6"/>
<evidence type="ECO:0000313" key="1">
    <source>
        <dbReference type="EMBL" id="CAH2102076.1"/>
    </source>
</evidence>
<dbReference type="EMBL" id="CAKOGL010000025">
    <property type="protein sequence ID" value="CAH2102076.1"/>
    <property type="molecule type" value="Genomic_DNA"/>
</dbReference>